<evidence type="ECO:0000256" key="1">
    <source>
        <dbReference type="ARBA" id="ARBA00022741"/>
    </source>
</evidence>
<dbReference type="SMART" id="SM00177">
    <property type="entry name" value="ARF"/>
    <property type="match status" value="1"/>
</dbReference>
<dbReference type="GO" id="GO:0003924">
    <property type="term" value="F:GTPase activity"/>
    <property type="evidence" value="ECO:0007669"/>
    <property type="project" value="InterPro"/>
</dbReference>
<feature type="binding site" evidence="4">
    <location>
        <position position="25"/>
    </location>
    <ligand>
        <name>Mg(2+)</name>
        <dbReference type="ChEBI" id="CHEBI:18420"/>
    </ligand>
</feature>
<evidence type="ECO:0000256" key="2">
    <source>
        <dbReference type="ARBA" id="ARBA00023134"/>
    </source>
</evidence>
<dbReference type="VEuPathDB" id="FungiDB:SDRG_14401"/>
<dbReference type="GO" id="GO:0005525">
    <property type="term" value="F:GTP binding"/>
    <property type="evidence" value="ECO:0007669"/>
    <property type="project" value="UniProtKB-KW"/>
</dbReference>
<dbReference type="SUPFAM" id="SSF52540">
    <property type="entry name" value="P-loop containing nucleoside triphosphate hydrolases"/>
    <property type="match status" value="1"/>
</dbReference>
<feature type="binding site" evidence="4">
    <location>
        <position position="44"/>
    </location>
    <ligand>
        <name>Mg(2+)</name>
        <dbReference type="ChEBI" id="CHEBI:18420"/>
    </ligand>
</feature>
<dbReference type="Proteomes" id="UP000030762">
    <property type="component" value="Unassembled WGS sequence"/>
</dbReference>
<keyword evidence="2 3" id="KW-0342">GTP-binding</keyword>
<gene>
    <name evidence="5" type="ORF">SDRG_14401</name>
</gene>
<dbReference type="OMA" id="WLEPTSS"/>
<dbReference type="STRING" id="1156394.T0RDW8"/>
<dbReference type="Pfam" id="PF00025">
    <property type="entry name" value="Arf"/>
    <property type="match status" value="1"/>
</dbReference>
<dbReference type="PROSITE" id="PS51417">
    <property type="entry name" value="ARF"/>
    <property type="match status" value="1"/>
</dbReference>
<reference evidence="5 6" key="1">
    <citation type="submission" date="2012-04" db="EMBL/GenBank/DDBJ databases">
        <title>The Genome Sequence of Saprolegnia declina VS20.</title>
        <authorList>
            <consortium name="The Broad Institute Genome Sequencing Platform"/>
            <person name="Russ C."/>
            <person name="Nusbaum C."/>
            <person name="Tyler B."/>
            <person name="van West P."/>
            <person name="Dieguez-Uribeondo J."/>
            <person name="de Bruijn I."/>
            <person name="Tripathy S."/>
            <person name="Jiang R."/>
            <person name="Young S.K."/>
            <person name="Zeng Q."/>
            <person name="Gargeya S."/>
            <person name="Fitzgerald M."/>
            <person name="Haas B."/>
            <person name="Abouelleil A."/>
            <person name="Alvarado L."/>
            <person name="Arachchi H.M."/>
            <person name="Berlin A."/>
            <person name="Chapman S.B."/>
            <person name="Goldberg J."/>
            <person name="Griggs A."/>
            <person name="Gujja S."/>
            <person name="Hansen M."/>
            <person name="Howarth C."/>
            <person name="Imamovic A."/>
            <person name="Larimer J."/>
            <person name="McCowen C."/>
            <person name="Montmayeur A."/>
            <person name="Murphy C."/>
            <person name="Neiman D."/>
            <person name="Pearson M."/>
            <person name="Priest M."/>
            <person name="Roberts A."/>
            <person name="Saif S."/>
            <person name="Shea T."/>
            <person name="Sisk P."/>
            <person name="Sykes S."/>
            <person name="Wortman J."/>
            <person name="Nusbaum C."/>
            <person name="Birren B."/>
        </authorList>
    </citation>
    <scope>NUCLEOTIDE SEQUENCE [LARGE SCALE GENOMIC DNA]</scope>
    <source>
        <strain evidence="5 6">VS20</strain>
    </source>
</reference>
<keyword evidence="4" id="KW-0460">Magnesium</keyword>
<evidence type="ECO:0000313" key="5">
    <source>
        <dbReference type="EMBL" id="EQC27817.1"/>
    </source>
</evidence>
<proteinExistence type="predicted"/>
<feature type="binding site" evidence="3">
    <location>
        <begin position="18"/>
        <end position="25"/>
    </location>
    <ligand>
        <name>GTP</name>
        <dbReference type="ChEBI" id="CHEBI:37565"/>
    </ligand>
</feature>
<protein>
    <recommendedName>
        <fullName evidence="7">Arf/Sar family, other</fullName>
    </recommendedName>
</protein>
<dbReference type="GeneID" id="19955128"/>
<dbReference type="GO" id="GO:0046872">
    <property type="term" value="F:metal ion binding"/>
    <property type="evidence" value="ECO:0007669"/>
    <property type="project" value="UniProtKB-KW"/>
</dbReference>
<keyword evidence="4" id="KW-0479">Metal-binding</keyword>
<dbReference type="OrthoDB" id="442317at2759"/>
<dbReference type="InterPro" id="IPR027417">
    <property type="entry name" value="P-loop_NTPase"/>
</dbReference>
<dbReference type="InParanoid" id="T0RDW8"/>
<dbReference type="AlphaFoldDB" id="T0RDW8"/>
<evidence type="ECO:0000256" key="4">
    <source>
        <dbReference type="PIRSR" id="PIRSR606689-2"/>
    </source>
</evidence>
<dbReference type="eggNOG" id="KOG0070">
    <property type="taxonomic scope" value="Eukaryota"/>
</dbReference>
<dbReference type="InterPro" id="IPR006689">
    <property type="entry name" value="Small_GTPase_ARF/SAR"/>
</dbReference>
<accession>T0RDW8</accession>
<organism evidence="5 6">
    <name type="scientific">Saprolegnia diclina (strain VS20)</name>
    <dbReference type="NCBI Taxonomy" id="1156394"/>
    <lineage>
        <taxon>Eukaryota</taxon>
        <taxon>Sar</taxon>
        <taxon>Stramenopiles</taxon>
        <taxon>Oomycota</taxon>
        <taxon>Saprolegniomycetes</taxon>
        <taxon>Saprolegniales</taxon>
        <taxon>Saprolegniaceae</taxon>
        <taxon>Saprolegnia</taxon>
    </lineage>
</organism>
<feature type="binding site" evidence="3">
    <location>
        <begin position="126"/>
        <end position="129"/>
    </location>
    <ligand>
        <name>GTP</name>
        <dbReference type="ChEBI" id="CHEBI:37565"/>
    </ligand>
</feature>
<dbReference type="Gene3D" id="3.40.50.300">
    <property type="entry name" value="P-loop containing nucleotide triphosphate hydrolases"/>
    <property type="match status" value="1"/>
</dbReference>
<evidence type="ECO:0000313" key="6">
    <source>
        <dbReference type="Proteomes" id="UP000030762"/>
    </source>
</evidence>
<dbReference type="PRINTS" id="PR00328">
    <property type="entry name" value="SAR1GTPBP"/>
</dbReference>
<sequence length="189" mass="21036">MGAACFRGRSTRSLLFVGLDGAGKSCLLAWLEPTSSTTSVIAPTIGARRCQFAWARSRARFQAWDLSGHGRYRRLWPYYAGHVHAIVFVVDATDKARLPVVRRELWALLNHKALVDRATPLLLFLNKSEDPNAVSIKEMERRLHLHQLKRCWRAEACSAVTGAGVAAGVDWLTTTLLDAESDENAHDLI</sequence>
<evidence type="ECO:0000256" key="3">
    <source>
        <dbReference type="PIRSR" id="PIRSR606689-1"/>
    </source>
</evidence>
<dbReference type="RefSeq" id="XP_008618747.1">
    <property type="nucleotide sequence ID" value="XM_008620525.1"/>
</dbReference>
<keyword evidence="6" id="KW-1185">Reference proteome</keyword>
<keyword evidence="1 3" id="KW-0547">Nucleotide-binding</keyword>
<dbReference type="SMART" id="SM00178">
    <property type="entry name" value="SAR"/>
    <property type="match status" value="1"/>
</dbReference>
<dbReference type="InterPro" id="IPR024156">
    <property type="entry name" value="Small_GTPase_ARF"/>
</dbReference>
<dbReference type="EMBL" id="JH767202">
    <property type="protein sequence ID" value="EQC27817.1"/>
    <property type="molecule type" value="Genomic_DNA"/>
</dbReference>
<name>T0RDW8_SAPDV</name>
<feature type="binding site" evidence="3">
    <location>
        <position position="68"/>
    </location>
    <ligand>
        <name>GTP</name>
        <dbReference type="ChEBI" id="CHEBI:37565"/>
    </ligand>
</feature>
<dbReference type="PANTHER" id="PTHR11711">
    <property type="entry name" value="ADP RIBOSYLATION FACTOR-RELATED"/>
    <property type="match status" value="1"/>
</dbReference>
<evidence type="ECO:0008006" key="7">
    <source>
        <dbReference type="Google" id="ProtNLM"/>
    </source>
</evidence>